<dbReference type="Ensembl" id="ENSMGAT00000022758.1">
    <property type="protein sequence ID" value="ENSMGAP00000033777.1"/>
    <property type="gene ID" value="ENSMGAG00000022510.1"/>
</dbReference>
<accession>A0A803YPS9</accession>
<organism evidence="1 2">
    <name type="scientific">Meleagris gallopavo</name>
    <name type="common">Wild turkey</name>
    <dbReference type="NCBI Taxonomy" id="9103"/>
    <lineage>
        <taxon>Eukaryota</taxon>
        <taxon>Metazoa</taxon>
        <taxon>Chordata</taxon>
        <taxon>Craniata</taxon>
        <taxon>Vertebrata</taxon>
        <taxon>Euteleostomi</taxon>
        <taxon>Archelosauria</taxon>
        <taxon>Archosauria</taxon>
        <taxon>Dinosauria</taxon>
        <taxon>Saurischia</taxon>
        <taxon>Theropoda</taxon>
        <taxon>Coelurosauria</taxon>
        <taxon>Aves</taxon>
        <taxon>Neognathae</taxon>
        <taxon>Galloanserae</taxon>
        <taxon>Galliformes</taxon>
        <taxon>Phasianidae</taxon>
        <taxon>Meleagridinae</taxon>
        <taxon>Meleagris</taxon>
    </lineage>
</organism>
<sequence length="100" mass="10849">MAPIVPFGFAGILVPCNGDSSPNSTGFTLFMPQVSVENIGHLAVDLVISILSILFYNQPPSDEEPFPNTQLPMMQLHAIPSRSCHCHQRAEISTATPLPF</sequence>
<dbReference type="GeneTree" id="ENSGT01040000244587"/>
<reference evidence="1 2" key="1">
    <citation type="journal article" date="2010" name="PLoS Biol.">
        <title>Multi-platform next-generation sequencing of the domestic turkey (Meleagris gallopavo): genome assembly and analysis.</title>
        <authorList>
            <person name="Dalloul R.A."/>
            <person name="Long J.A."/>
            <person name="Zimin A.V."/>
            <person name="Aslam L."/>
            <person name="Beal K."/>
            <person name="Blomberg L.A."/>
            <person name="Bouffard P."/>
            <person name="Burt D.W."/>
            <person name="Crasta O."/>
            <person name="Crooijmans R.P."/>
            <person name="Cooper K."/>
            <person name="Coulombe R.A."/>
            <person name="De S."/>
            <person name="Delany M.E."/>
            <person name="Dodgson J.B."/>
            <person name="Dong J.J."/>
            <person name="Evans C."/>
            <person name="Frederickson K.M."/>
            <person name="Flicek P."/>
            <person name="Florea L."/>
            <person name="Folkerts O."/>
            <person name="Groenen M.A."/>
            <person name="Harkins T.T."/>
            <person name="Herrero J."/>
            <person name="Hoffmann S."/>
            <person name="Megens H.J."/>
            <person name="Jiang A."/>
            <person name="de Jong P."/>
            <person name="Kaiser P."/>
            <person name="Kim H."/>
            <person name="Kim K.W."/>
            <person name="Kim S."/>
            <person name="Langenberger D."/>
            <person name="Lee M.K."/>
            <person name="Lee T."/>
            <person name="Mane S."/>
            <person name="Marcais G."/>
            <person name="Marz M."/>
            <person name="McElroy A.P."/>
            <person name="Modise T."/>
            <person name="Nefedov M."/>
            <person name="Notredame C."/>
            <person name="Paton I.R."/>
            <person name="Payne W.S."/>
            <person name="Pertea G."/>
            <person name="Prickett D."/>
            <person name="Puiu D."/>
            <person name="Qioa D."/>
            <person name="Raineri E."/>
            <person name="Ruffier M."/>
            <person name="Salzberg S.L."/>
            <person name="Schatz M.C."/>
            <person name="Scheuring C."/>
            <person name="Schmidt C.J."/>
            <person name="Schroeder S."/>
            <person name="Searle S.M."/>
            <person name="Smith E.J."/>
            <person name="Smith J."/>
            <person name="Sonstegard T.S."/>
            <person name="Stadler P.F."/>
            <person name="Tafer H."/>
            <person name="Tu Z.J."/>
            <person name="Van Tassell C.P."/>
            <person name="Vilella A.J."/>
            <person name="Williams K.P."/>
            <person name="Yorke J.A."/>
            <person name="Zhang L."/>
            <person name="Zhang H.B."/>
            <person name="Zhang X."/>
            <person name="Zhang Y."/>
            <person name="Reed K.M."/>
        </authorList>
    </citation>
    <scope>NUCLEOTIDE SEQUENCE [LARGE SCALE GENOMIC DNA]</scope>
</reference>
<dbReference type="InParanoid" id="A0A803YPS9"/>
<proteinExistence type="predicted"/>
<reference evidence="1" key="3">
    <citation type="submission" date="2025-09" db="UniProtKB">
        <authorList>
            <consortium name="Ensembl"/>
        </authorList>
    </citation>
    <scope>IDENTIFICATION</scope>
</reference>
<evidence type="ECO:0000313" key="1">
    <source>
        <dbReference type="Ensembl" id="ENSMGAP00000033777.1"/>
    </source>
</evidence>
<dbReference type="Proteomes" id="UP000001645">
    <property type="component" value="Chromosome 2"/>
</dbReference>
<protein>
    <submittedName>
        <fullName evidence="1">Uncharacterized protein</fullName>
    </submittedName>
</protein>
<reference evidence="1" key="2">
    <citation type="submission" date="2025-08" db="UniProtKB">
        <authorList>
            <consortium name="Ensembl"/>
        </authorList>
    </citation>
    <scope>IDENTIFICATION</scope>
</reference>
<evidence type="ECO:0000313" key="2">
    <source>
        <dbReference type="Proteomes" id="UP000001645"/>
    </source>
</evidence>
<keyword evidence="2" id="KW-1185">Reference proteome</keyword>
<name>A0A803YPS9_MELGA</name>
<dbReference type="AlphaFoldDB" id="A0A803YPS9"/>